<name>A0AAU7WAT6_9MICO</name>
<sequence>MASTSLRRAVLAGAALTSVFLLAACAPPKSLVESYPGEPRVEHVVEEDEEAAAEEDEHPAADGEPSAVWLGQGGQLAVTLFGSSTCPPVGTRISVVEPLSEGNIVEIETKDYGDGMCTADLVPYTSVFWTPMNVGPTSPLTVRVAGTEIEVPVK</sequence>
<dbReference type="EMBL" id="CP158374">
    <property type="protein sequence ID" value="XBX83074.1"/>
    <property type="molecule type" value="Genomic_DNA"/>
</dbReference>
<reference evidence="3" key="1">
    <citation type="submission" date="2024-05" db="EMBL/GenBank/DDBJ databases">
        <authorList>
            <person name="Yu L."/>
        </authorList>
    </citation>
    <scope>NUCLEOTIDE SEQUENCE</scope>
    <source>
        <strain evidence="3">G08B096</strain>
    </source>
</reference>
<proteinExistence type="predicted"/>
<evidence type="ECO:0008006" key="4">
    <source>
        <dbReference type="Google" id="ProtNLM"/>
    </source>
</evidence>
<accession>A0AAU7WAT6</accession>
<gene>
    <name evidence="3" type="ORF">ABIQ69_03905</name>
</gene>
<keyword evidence="2" id="KW-0732">Signal</keyword>
<organism evidence="3">
    <name type="scientific">Agromyces sp. G08B096</name>
    <dbReference type="NCBI Taxonomy" id="3156399"/>
    <lineage>
        <taxon>Bacteria</taxon>
        <taxon>Bacillati</taxon>
        <taxon>Actinomycetota</taxon>
        <taxon>Actinomycetes</taxon>
        <taxon>Micrococcales</taxon>
        <taxon>Microbacteriaceae</taxon>
        <taxon>Agromyces</taxon>
    </lineage>
</organism>
<dbReference type="PROSITE" id="PS51257">
    <property type="entry name" value="PROKAR_LIPOPROTEIN"/>
    <property type="match status" value="1"/>
</dbReference>
<protein>
    <recommendedName>
        <fullName evidence="4">Lipoprotein</fullName>
    </recommendedName>
</protein>
<feature type="compositionally biased region" description="Acidic residues" evidence="1">
    <location>
        <begin position="45"/>
        <end position="57"/>
    </location>
</feature>
<evidence type="ECO:0000313" key="3">
    <source>
        <dbReference type="EMBL" id="XBX83074.1"/>
    </source>
</evidence>
<feature type="region of interest" description="Disordered" evidence="1">
    <location>
        <begin position="45"/>
        <end position="67"/>
    </location>
</feature>
<dbReference type="AlphaFoldDB" id="A0AAU7WAT6"/>
<evidence type="ECO:0000256" key="1">
    <source>
        <dbReference type="SAM" id="MobiDB-lite"/>
    </source>
</evidence>
<dbReference type="RefSeq" id="WP_350349090.1">
    <property type="nucleotide sequence ID" value="NZ_CP158374.1"/>
</dbReference>
<feature type="signal peptide" evidence="2">
    <location>
        <begin position="1"/>
        <end position="23"/>
    </location>
</feature>
<evidence type="ECO:0000256" key="2">
    <source>
        <dbReference type="SAM" id="SignalP"/>
    </source>
</evidence>
<feature type="chain" id="PRO_5043380834" description="Lipoprotein" evidence="2">
    <location>
        <begin position="24"/>
        <end position="154"/>
    </location>
</feature>